<evidence type="ECO:0000259" key="11">
    <source>
        <dbReference type="Pfam" id="PF02771"/>
    </source>
</evidence>
<protein>
    <submittedName>
        <fullName evidence="12">Acyl-CoA dehydrogenase family protein</fullName>
    </submittedName>
</protein>
<dbReference type="InterPro" id="IPR006091">
    <property type="entry name" value="Acyl-CoA_Oxase/DH_mid-dom"/>
</dbReference>
<keyword evidence="5 8" id="KW-0285">Flavoprotein</keyword>
<dbReference type="InterPro" id="IPR046373">
    <property type="entry name" value="Acyl-CoA_Oxase/DH_mid-dom_sf"/>
</dbReference>
<evidence type="ECO:0000313" key="13">
    <source>
        <dbReference type="Proteomes" id="UP000662939"/>
    </source>
</evidence>
<keyword evidence="6 8" id="KW-0274">FAD</keyword>
<sequence length="379" mass="40462">MSEEFELSDMTEAIRKFAEAELEPHAVTWDETKHFPVDVLRRAGELGLGGIWVAEDVGGVGLGRSAAVRIFEELSRGDTSIAAYISIHNMVASMIDTAGTPEQRQRWVPDLASMATLGSYCLTEPDAGSDAGSLRATARRDGEDYVLDGVKQFISGAGTSDVYLVMARTGGEGAAGVTAFIVPKDSPGLSFGANERKMGWNAQPTRQVILEGVRVRSDQRLGAEGDGFKIAMRGLNGGRLNIAACSLGGAQWALEKATAHLSSREAFGGPLINQQGLVFELAGAQTRLEAARCLLHKAAAALDAKDADAVKLCAMAKMFVTDEAFNAANTALQFHGGYGYLSEYGIEKVVRDLRVHQILEGTNEIMRVIVGRALIKEAA</sequence>
<dbReference type="InterPro" id="IPR036250">
    <property type="entry name" value="AcylCo_DH-like_C"/>
</dbReference>
<dbReference type="FunFam" id="2.40.110.10:FF:000001">
    <property type="entry name" value="Acyl-CoA dehydrogenase, mitochondrial"/>
    <property type="match status" value="1"/>
</dbReference>
<dbReference type="InterPro" id="IPR052547">
    <property type="entry name" value="Mito_Isobutyryl-CoADH"/>
</dbReference>
<dbReference type="PANTHER" id="PTHR43831">
    <property type="entry name" value="ISOBUTYRYL-COA DEHYDROGENASE"/>
    <property type="match status" value="1"/>
</dbReference>
<keyword evidence="4" id="KW-0101">Branched-chain amino acid catabolism</keyword>
<gene>
    <name evidence="12" type="ORF">JQS30_01455</name>
</gene>
<organism evidence="12 13">
    <name type="scientific">Natronoglycomyces albus</name>
    <dbReference type="NCBI Taxonomy" id="2811108"/>
    <lineage>
        <taxon>Bacteria</taxon>
        <taxon>Bacillati</taxon>
        <taxon>Actinomycetota</taxon>
        <taxon>Actinomycetes</taxon>
        <taxon>Glycomycetales</taxon>
        <taxon>Glycomycetaceae</taxon>
        <taxon>Natronoglycomyces</taxon>
    </lineage>
</organism>
<evidence type="ECO:0000256" key="6">
    <source>
        <dbReference type="ARBA" id="ARBA00022827"/>
    </source>
</evidence>
<dbReference type="AlphaFoldDB" id="A0A895XJW2"/>
<dbReference type="EMBL" id="CP070496">
    <property type="protein sequence ID" value="QSB05624.1"/>
    <property type="molecule type" value="Genomic_DNA"/>
</dbReference>
<dbReference type="Gene3D" id="1.20.140.10">
    <property type="entry name" value="Butyryl-CoA Dehydrogenase, subunit A, domain 3"/>
    <property type="match status" value="1"/>
</dbReference>
<dbReference type="InterPro" id="IPR013786">
    <property type="entry name" value="AcylCoA_DH/ox_N"/>
</dbReference>
<evidence type="ECO:0000256" key="8">
    <source>
        <dbReference type="RuleBase" id="RU362125"/>
    </source>
</evidence>
<evidence type="ECO:0000256" key="7">
    <source>
        <dbReference type="ARBA" id="ARBA00023002"/>
    </source>
</evidence>
<dbReference type="Pfam" id="PF02770">
    <property type="entry name" value="Acyl-CoA_dh_M"/>
    <property type="match status" value="1"/>
</dbReference>
<dbReference type="Pfam" id="PF00441">
    <property type="entry name" value="Acyl-CoA_dh_1"/>
    <property type="match status" value="1"/>
</dbReference>
<dbReference type="PIRSF" id="PIRSF016578">
    <property type="entry name" value="HsaA"/>
    <property type="match status" value="1"/>
</dbReference>
<keyword evidence="13" id="KW-1185">Reference proteome</keyword>
<name>A0A895XJW2_9ACTN</name>
<keyword evidence="7 8" id="KW-0560">Oxidoreductase</keyword>
<dbReference type="PROSITE" id="PS00073">
    <property type="entry name" value="ACYL_COA_DH_2"/>
    <property type="match status" value="1"/>
</dbReference>
<comment type="similarity">
    <text evidence="3 8">Belongs to the acyl-CoA dehydrogenase family.</text>
</comment>
<dbReference type="GO" id="GO:0050660">
    <property type="term" value="F:flavin adenine dinucleotide binding"/>
    <property type="evidence" value="ECO:0007669"/>
    <property type="project" value="InterPro"/>
</dbReference>
<proteinExistence type="inferred from homology"/>
<evidence type="ECO:0000256" key="1">
    <source>
        <dbReference type="ARBA" id="ARBA00001974"/>
    </source>
</evidence>
<evidence type="ECO:0000313" key="12">
    <source>
        <dbReference type="EMBL" id="QSB05624.1"/>
    </source>
</evidence>
<evidence type="ECO:0000259" key="9">
    <source>
        <dbReference type="Pfam" id="PF00441"/>
    </source>
</evidence>
<accession>A0A895XJW2</accession>
<dbReference type="RefSeq" id="WP_213171635.1">
    <property type="nucleotide sequence ID" value="NZ_CP070496.1"/>
</dbReference>
<reference evidence="12" key="1">
    <citation type="submission" date="2021-02" db="EMBL/GenBank/DDBJ databases">
        <title>Natronoglycomyces albus gen. nov., sp. nov, a haloalkaliphilic actinobacterium from a soda solonchak soil.</title>
        <authorList>
            <person name="Sorokin D.Y."/>
            <person name="Khijniak T.V."/>
            <person name="Zakharycheva A.P."/>
            <person name="Boueva O.V."/>
            <person name="Ariskina E.V."/>
            <person name="Hahnke R.L."/>
            <person name="Bunk B."/>
            <person name="Sproer C."/>
            <person name="Schumann P."/>
            <person name="Evtushenko L.I."/>
            <person name="Kublanov I.V."/>
        </authorList>
    </citation>
    <scope>NUCLEOTIDE SEQUENCE</scope>
    <source>
        <strain evidence="12">DSM 106290</strain>
    </source>
</reference>
<evidence type="ECO:0000256" key="2">
    <source>
        <dbReference type="ARBA" id="ARBA00005109"/>
    </source>
</evidence>
<dbReference type="InterPro" id="IPR037069">
    <property type="entry name" value="AcylCoA_DH/ox_N_sf"/>
</dbReference>
<dbReference type="GO" id="GO:0003995">
    <property type="term" value="F:acyl-CoA dehydrogenase activity"/>
    <property type="evidence" value="ECO:0007669"/>
    <property type="project" value="InterPro"/>
</dbReference>
<dbReference type="SUPFAM" id="SSF56645">
    <property type="entry name" value="Acyl-CoA dehydrogenase NM domain-like"/>
    <property type="match status" value="1"/>
</dbReference>
<dbReference type="GO" id="GO:0009083">
    <property type="term" value="P:branched-chain amino acid catabolic process"/>
    <property type="evidence" value="ECO:0007669"/>
    <property type="project" value="UniProtKB-KW"/>
</dbReference>
<dbReference type="InterPro" id="IPR009100">
    <property type="entry name" value="AcylCoA_DH/oxidase_NM_dom_sf"/>
</dbReference>
<evidence type="ECO:0000259" key="10">
    <source>
        <dbReference type="Pfam" id="PF02770"/>
    </source>
</evidence>
<dbReference type="InterPro" id="IPR009075">
    <property type="entry name" value="AcylCo_DH/oxidase_C"/>
</dbReference>
<dbReference type="Gene3D" id="2.40.110.10">
    <property type="entry name" value="Butyryl-CoA Dehydrogenase, subunit A, domain 2"/>
    <property type="match status" value="1"/>
</dbReference>
<dbReference type="SUPFAM" id="SSF47203">
    <property type="entry name" value="Acyl-CoA dehydrogenase C-terminal domain-like"/>
    <property type="match status" value="1"/>
</dbReference>
<dbReference type="Gene3D" id="1.10.540.10">
    <property type="entry name" value="Acyl-CoA dehydrogenase/oxidase, N-terminal domain"/>
    <property type="match status" value="1"/>
</dbReference>
<evidence type="ECO:0000256" key="4">
    <source>
        <dbReference type="ARBA" id="ARBA00022456"/>
    </source>
</evidence>
<dbReference type="PANTHER" id="PTHR43831:SF1">
    <property type="entry name" value="ISOBUTYRYL-COA DEHYDROGENASE, MITOCHONDRIAL"/>
    <property type="match status" value="1"/>
</dbReference>
<comment type="cofactor">
    <cofactor evidence="1 8">
        <name>FAD</name>
        <dbReference type="ChEBI" id="CHEBI:57692"/>
    </cofactor>
</comment>
<feature type="domain" description="Acyl-CoA oxidase/dehydrogenase middle" evidence="10">
    <location>
        <begin position="120"/>
        <end position="213"/>
    </location>
</feature>
<evidence type="ECO:0000256" key="3">
    <source>
        <dbReference type="ARBA" id="ARBA00009347"/>
    </source>
</evidence>
<dbReference type="Proteomes" id="UP000662939">
    <property type="component" value="Chromosome"/>
</dbReference>
<feature type="domain" description="Acyl-CoA dehydrogenase/oxidase C-terminal" evidence="9">
    <location>
        <begin position="225"/>
        <end position="374"/>
    </location>
</feature>
<dbReference type="KEGG" id="nav:JQS30_01455"/>
<dbReference type="InterPro" id="IPR006089">
    <property type="entry name" value="Acyl-CoA_DH_CS"/>
</dbReference>
<dbReference type="Pfam" id="PF02771">
    <property type="entry name" value="Acyl-CoA_dh_N"/>
    <property type="match status" value="1"/>
</dbReference>
<evidence type="ECO:0000256" key="5">
    <source>
        <dbReference type="ARBA" id="ARBA00022630"/>
    </source>
</evidence>
<dbReference type="PROSITE" id="PS00072">
    <property type="entry name" value="ACYL_COA_DH_1"/>
    <property type="match status" value="1"/>
</dbReference>
<comment type="pathway">
    <text evidence="2">Amino-acid degradation; L-valine degradation.</text>
</comment>
<dbReference type="FunFam" id="1.20.140.10:FF:000001">
    <property type="entry name" value="Acyl-CoA dehydrogenase"/>
    <property type="match status" value="1"/>
</dbReference>
<feature type="domain" description="Acyl-CoA dehydrogenase/oxidase N-terminal" evidence="11">
    <location>
        <begin position="8"/>
        <end position="114"/>
    </location>
</feature>